<dbReference type="InterPro" id="IPR005467">
    <property type="entry name" value="His_kinase_dom"/>
</dbReference>
<sequence length="598" mass="64224">MTSERAKGRKQALKVQSFRTVALSRSKHQSLRLILAVVALGFIGILVGPIPAVIGFTAILISQAIEAKVRTEVEAATRAGKLPDSLRRRYLFTYGQATLVYGTIAVLGWFSGDLGLRTFALLWLFGAAFHTFIHCYHDKELYFAGLIPTAFMFVGMPIASMVLGEQSVASLAAVTFGTLVALFNLIASFPVFNRISRRLLSARIRSEEGRAVAEAASTAKSEFLATLSHEIRTPMNGICGMAEALSKNDLPAEAQEQIAVMNDASDLLLALVNDALDVSKIEAGKLEIDNAPFSMREAVDKVVRLHQSNARAKGLEIKAAYTEEAGDWYRGDAGRILQLLNNLVSNAVKFTHQGSVSITLDTDEQKRVVLQVEDTGIGMASDVAAKVFDPFTQADSSTTRMYGGTGLGLTICQGLVEAMGGALSLETEAGVGATFTAVIPLAAAKTRAAADRRLEFRKSAALEGLRVLAVDDNPVNLKVIELMLKDQGCAIVSAIGGEEALGLFDAGDIDLVLLDISMPRIDGYEVLRRLRAQNKREVLPPVLAVTAHAMPADVQSFLEAGFDGFVAKPIRREDLLAAAEQCLEDREASRAQAPGKSA</sequence>
<dbReference type="PROSITE" id="PS50109">
    <property type="entry name" value="HIS_KIN"/>
    <property type="match status" value="1"/>
</dbReference>
<dbReference type="CDD" id="cd00082">
    <property type="entry name" value="HisKA"/>
    <property type="match status" value="1"/>
</dbReference>
<evidence type="ECO:0000256" key="1">
    <source>
        <dbReference type="ARBA" id="ARBA00000085"/>
    </source>
</evidence>
<proteinExistence type="predicted"/>
<dbReference type="SUPFAM" id="SSF47384">
    <property type="entry name" value="Homodimeric domain of signal transducing histidine kinase"/>
    <property type="match status" value="1"/>
</dbReference>
<evidence type="ECO:0000256" key="7">
    <source>
        <dbReference type="PROSITE-ProRule" id="PRU00169"/>
    </source>
</evidence>
<evidence type="ECO:0000313" key="12">
    <source>
        <dbReference type="Proteomes" id="UP000536835"/>
    </source>
</evidence>
<dbReference type="SUPFAM" id="SSF55874">
    <property type="entry name" value="ATPase domain of HSP90 chaperone/DNA topoisomerase II/histidine kinase"/>
    <property type="match status" value="1"/>
</dbReference>
<dbReference type="CDD" id="cd16922">
    <property type="entry name" value="HATPase_EvgS-ArcB-TorS-like"/>
    <property type="match status" value="1"/>
</dbReference>
<name>A0A7Y3RPG3_9PROT</name>
<reference evidence="11 12" key="1">
    <citation type="submission" date="2020-05" db="EMBL/GenBank/DDBJ databases">
        <title>Parvularcula mediterraneae sp. nov., isolated from polypropylene straw from shallow seawater of the seashore of Laganas in Zakynthos island, Greece.</title>
        <authorList>
            <person name="Szabo I."/>
            <person name="Al-Omari J."/>
            <person name="Rado J."/>
            <person name="Szerdahelyi G.S."/>
        </authorList>
    </citation>
    <scope>NUCLEOTIDE SEQUENCE [LARGE SCALE GENOMIC DNA]</scope>
    <source>
        <strain evidence="11 12">ZS-1/3</strain>
    </source>
</reference>
<evidence type="ECO:0000256" key="3">
    <source>
        <dbReference type="ARBA" id="ARBA00022553"/>
    </source>
</evidence>
<dbReference type="PROSITE" id="PS50110">
    <property type="entry name" value="RESPONSE_REGULATORY"/>
    <property type="match status" value="1"/>
</dbReference>
<dbReference type="InterPro" id="IPR036890">
    <property type="entry name" value="HATPase_C_sf"/>
</dbReference>
<dbReference type="PRINTS" id="PR00344">
    <property type="entry name" value="BCTRLSENSOR"/>
</dbReference>
<evidence type="ECO:0000313" key="11">
    <source>
        <dbReference type="EMBL" id="NNU17306.1"/>
    </source>
</evidence>
<evidence type="ECO:0000256" key="8">
    <source>
        <dbReference type="SAM" id="Phobius"/>
    </source>
</evidence>
<protein>
    <recommendedName>
        <fullName evidence="2">histidine kinase</fullName>
        <ecNumber evidence="2">2.7.13.3</ecNumber>
    </recommendedName>
</protein>
<evidence type="ECO:0000256" key="6">
    <source>
        <dbReference type="ARBA" id="ARBA00023012"/>
    </source>
</evidence>
<organism evidence="11 12">
    <name type="scientific">Parvularcula mediterranea</name>
    <dbReference type="NCBI Taxonomy" id="2732508"/>
    <lineage>
        <taxon>Bacteria</taxon>
        <taxon>Pseudomonadati</taxon>
        <taxon>Pseudomonadota</taxon>
        <taxon>Alphaproteobacteria</taxon>
        <taxon>Parvularculales</taxon>
        <taxon>Parvularculaceae</taxon>
        <taxon>Parvularcula</taxon>
    </lineage>
</organism>
<comment type="catalytic activity">
    <reaction evidence="1">
        <text>ATP + protein L-histidine = ADP + protein N-phospho-L-histidine.</text>
        <dbReference type="EC" id="2.7.13.3"/>
    </reaction>
</comment>
<keyword evidence="5" id="KW-0418">Kinase</keyword>
<dbReference type="InterPro" id="IPR003594">
    <property type="entry name" value="HATPase_dom"/>
</dbReference>
<feature type="transmembrane region" description="Helical" evidence="8">
    <location>
        <begin position="169"/>
        <end position="192"/>
    </location>
</feature>
<dbReference type="SMART" id="SM00387">
    <property type="entry name" value="HATPase_c"/>
    <property type="match status" value="1"/>
</dbReference>
<dbReference type="EC" id="2.7.13.3" evidence="2"/>
<dbReference type="PANTHER" id="PTHR43047:SF64">
    <property type="entry name" value="HISTIDINE KINASE CONTAINING CHEY-HOMOLOGOUS RECEIVER DOMAIN AND PAS DOMAIN-RELATED"/>
    <property type="match status" value="1"/>
</dbReference>
<keyword evidence="8" id="KW-0472">Membrane</keyword>
<evidence type="ECO:0000259" key="9">
    <source>
        <dbReference type="PROSITE" id="PS50109"/>
    </source>
</evidence>
<dbReference type="Pfam" id="PF00072">
    <property type="entry name" value="Response_reg"/>
    <property type="match status" value="1"/>
</dbReference>
<accession>A0A7Y3RPG3</accession>
<dbReference type="AlphaFoldDB" id="A0A7Y3RPG3"/>
<evidence type="ECO:0000256" key="2">
    <source>
        <dbReference type="ARBA" id="ARBA00012438"/>
    </source>
</evidence>
<dbReference type="InterPro" id="IPR004358">
    <property type="entry name" value="Sig_transdc_His_kin-like_C"/>
</dbReference>
<keyword evidence="3 7" id="KW-0597">Phosphoprotein</keyword>
<feature type="modified residue" description="4-aspartylphosphate" evidence="7">
    <location>
        <position position="515"/>
    </location>
</feature>
<evidence type="ECO:0000256" key="5">
    <source>
        <dbReference type="ARBA" id="ARBA00022777"/>
    </source>
</evidence>
<comment type="caution">
    <text evidence="11">The sequence shown here is derived from an EMBL/GenBank/DDBJ whole genome shotgun (WGS) entry which is preliminary data.</text>
</comment>
<dbReference type="EMBL" id="JABFCX010000003">
    <property type="protein sequence ID" value="NNU17306.1"/>
    <property type="molecule type" value="Genomic_DNA"/>
</dbReference>
<feature type="transmembrane region" description="Helical" evidence="8">
    <location>
        <begin position="116"/>
        <end position="134"/>
    </location>
</feature>
<dbReference type="SMART" id="SM00448">
    <property type="entry name" value="REC"/>
    <property type="match status" value="1"/>
</dbReference>
<dbReference type="Pfam" id="PF02518">
    <property type="entry name" value="HATPase_c"/>
    <property type="match status" value="1"/>
</dbReference>
<dbReference type="PANTHER" id="PTHR43047">
    <property type="entry name" value="TWO-COMPONENT HISTIDINE PROTEIN KINASE"/>
    <property type="match status" value="1"/>
</dbReference>
<gene>
    <name evidence="11" type="ORF">HK107_13325</name>
</gene>
<dbReference type="Gene3D" id="3.30.565.10">
    <property type="entry name" value="Histidine kinase-like ATPase, C-terminal domain"/>
    <property type="match status" value="1"/>
</dbReference>
<dbReference type="FunFam" id="3.30.565.10:FF:000010">
    <property type="entry name" value="Sensor histidine kinase RcsC"/>
    <property type="match status" value="1"/>
</dbReference>
<dbReference type="InterPro" id="IPR003661">
    <property type="entry name" value="HisK_dim/P_dom"/>
</dbReference>
<evidence type="ECO:0000256" key="4">
    <source>
        <dbReference type="ARBA" id="ARBA00022679"/>
    </source>
</evidence>
<dbReference type="CDD" id="cd17546">
    <property type="entry name" value="REC_hyHK_CKI1_RcsC-like"/>
    <property type="match status" value="1"/>
</dbReference>
<dbReference type="Pfam" id="PF00512">
    <property type="entry name" value="HisKA"/>
    <property type="match status" value="1"/>
</dbReference>
<dbReference type="RefSeq" id="WP_173200603.1">
    <property type="nucleotide sequence ID" value="NZ_JABFCX010000003.1"/>
</dbReference>
<keyword evidence="12" id="KW-1185">Reference proteome</keyword>
<feature type="domain" description="Response regulatory" evidence="10">
    <location>
        <begin position="466"/>
        <end position="583"/>
    </location>
</feature>
<keyword evidence="6" id="KW-0902">Two-component regulatory system</keyword>
<dbReference type="InterPro" id="IPR036097">
    <property type="entry name" value="HisK_dim/P_sf"/>
</dbReference>
<feature type="transmembrane region" description="Helical" evidence="8">
    <location>
        <begin position="91"/>
        <end position="110"/>
    </location>
</feature>
<keyword evidence="8" id="KW-1133">Transmembrane helix</keyword>
<dbReference type="GO" id="GO:0000155">
    <property type="term" value="F:phosphorelay sensor kinase activity"/>
    <property type="evidence" value="ECO:0007669"/>
    <property type="project" value="InterPro"/>
</dbReference>
<dbReference type="InterPro" id="IPR011006">
    <property type="entry name" value="CheY-like_superfamily"/>
</dbReference>
<keyword evidence="8" id="KW-0812">Transmembrane</keyword>
<feature type="domain" description="Histidine kinase" evidence="9">
    <location>
        <begin position="226"/>
        <end position="443"/>
    </location>
</feature>
<dbReference type="SUPFAM" id="SSF52172">
    <property type="entry name" value="CheY-like"/>
    <property type="match status" value="1"/>
</dbReference>
<dbReference type="Proteomes" id="UP000536835">
    <property type="component" value="Unassembled WGS sequence"/>
</dbReference>
<dbReference type="Gene3D" id="1.10.287.130">
    <property type="match status" value="1"/>
</dbReference>
<feature type="transmembrane region" description="Helical" evidence="8">
    <location>
        <begin position="141"/>
        <end position="163"/>
    </location>
</feature>
<feature type="transmembrane region" description="Helical" evidence="8">
    <location>
        <begin position="33"/>
        <end position="61"/>
    </location>
</feature>
<evidence type="ECO:0000259" key="10">
    <source>
        <dbReference type="PROSITE" id="PS50110"/>
    </source>
</evidence>
<keyword evidence="4" id="KW-0808">Transferase</keyword>
<dbReference type="Gene3D" id="3.40.50.2300">
    <property type="match status" value="1"/>
</dbReference>
<dbReference type="InterPro" id="IPR001789">
    <property type="entry name" value="Sig_transdc_resp-reg_receiver"/>
</dbReference>
<dbReference type="SMART" id="SM00388">
    <property type="entry name" value="HisKA"/>
    <property type="match status" value="1"/>
</dbReference>